<evidence type="ECO:0000256" key="4">
    <source>
        <dbReference type="ARBA" id="ARBA00022989"/>
    </source>
</evidence>
<dbReference type="GO" id="GO:0016020">
    <property type="term" value="C:membrane"/>
    <property type="evidence" value="ECO:0007669"/>
    <property type="project" value="UniProtKB-SubCell"/>
</dbReference>
<dbReference type="Pfam" id="PF05602">
    <property type="entry name" value="CLPTM1"/>
    <property type="match status" value="1"/>
</dbReference>
<dbReference type="InterPro" id="IPR008429">
    <property type="entry name" value="CLPTM1"/>
</dbReference>
<evidence type="ECO:0000256" key="2">
    <source>
        <dbReference type="ARBA" id="ARBA00009310"/>
    </source>
</evidence>
<evidence type="ECO:0000256" key="8">
    <source>
        <dbReference type="SAM" id="SignalP"/>
    </source>
</evidence>
<keyword evidence="5 7" id="KW-0472">Membrane</keyword>
<comment type="subcellular location">
    <subcellularLocation>
        <location evidence="1">Membrane</location>
        <topology evidence="1">Multi-pass membrane protein</topology>
    </subcellularLocation>
</comment>
<feature type="region of interest" description="Disordered" evidence="6">
    <location>
        <begin position="516"/>
        <end position="542"/>
    </location>
</feature>
<proteinExistence type="inferred from homology"/>
<sequence length="542" mass="62721">MFKLLFLLSSVKSATQARPTHLACAFQEGDPLEIRVYISSSPHFTKFNDTDALVWHEVGLKYSLHELERTKTIDVQVTPHLYANGSFFAHMFITKANFSPDPRAAAFNRMATTWITKPLVAYDKRLKPIGLKKLLTNEPAPWEQELRRGAADAAAAGRPEAEYISYWKPSFLAQLVIDTEPHERGQMPPLYEQYLHGYRLMSGNRYVPLIYNNELTSMRQHWKALNSTLRTVPLELSYRPLPLRRFQWMVNLENSFKMNEENLGLTEKDSEDMRGMFVNTNPYLLYTTVVVSAVHLLFDMLAFKNDLSFWSSVDTMEGLSSRSLLLNEAMEVIILLYLIEEDSSWLIKITSIFTLVLGVFKIFKSFSVKQKDAERSKGGVSTTDQYDRLAFKFLLPPLMLLVIGYGIYCLVTCYFRTWYSWLLETLVALVYGCGFIVMTPQLFINYRMKSVAHLPWKFFMYKALNTFIDDLFAFIIKMPTLHRMSCFRDDIVFAVFLYQRWVYKVDHARMNEFGQRGVEDSPAAAPKKMPKAKDTAADKKKK</sequence>
<evidence type="ECO:0000256" key="3">
    <source>
        <dbReference type="ARBA" id="ARBA00022692"/>
    </source>
</evidence>
<comment type="similarity">
    <text evidence="2">Belongs to the CLPTM1 family.</text>
</comment>
<evidence type="ECO:0000256" key="7">
    <source>
        <dbReference type="SAM" id="Phobius"/>
    </source>
</evidence>
<feature type="transmembrane region" description="Helical" evidence="7">
    <location>
        <begin position="458"/>
        <end position="476"/>
    </location>
</feature>
<reference evidence="9" key="1">
    <citation type="submission" date="2021-01" db="EMBL/GenBank/DDBJ databases">
        <authorList>
            <person name="Corre E."/>
            <person name="Pelletier E."/>
            <person name="Niang G."/>
            <person name="Scheremetjew M."/>
            <person name="Finn R."/>
            <person name="Kale V."/>
            <person name="Holt S."/>
            <person name="Cochrane G."/>
            <person name="Meng A."/>
            <person name="Brown T."/>
            <person name="Cohen L."/>
        </authorList>
    </citation>
    <scope>NUCLEOTIDE SEQUENCE</scope>
    <source>
        <strain evidence="9">CCMP645</strain>
    </source>
</reference>
<name>A0A7S4B4Z4_CHRCT</name>
<evidence type="ECO:0000256" key="1">
    <source>
        <dbReference type="ARBA" id="ARBA00004141"/>
    </source>
</evidence>
<evidence type="ECO:0000256" key="5">
    <source>
        <dbReference type="ARBA" id="ARBA00023136"/>
    </source>
</evidence>
<gene>
    <name evidence="9" type="ORF">PCAR00345_LOCUS6881</name>
</gene>
<organism evidence="9">
    <name type="scientific">Chrysotila carterae</name>
    <name type="common">Marine alga</name>
    <name type="synonym">Syracosphaera carterae</name>
    <dbReference type="NCBI Taxonomy" id="13221"/>
    <lineage>
        <taxon>Eukaryota</taxon>
        <taxon>Haptista</taxon>
        <taxon>Haptophyta</taxon>
        <taxon>Prymnesiophyceae</taxon>
        <taxon>Isochrysidales</taxon>
        <taxon>Isochrysidaceae</taxon>
        <taxon>Chrysotila</taxon>
    </lineage>
</organism>
<dbReference type="EMBL" id="HBIZ01011535">
    <property type="protein sequence ID" value="CAE0754294.1"/>
    <property type="molecule type" value="Transcribed_RNA"/>
</dbReference>
<keyword evidence="4 7" id="KW-1133">Transmembrane helix</keyword>
<evidence type="ECO:0008006" key="10">
    <source>
        <dbReference type="Google" id="ProtNLM"/>
    </source>
</evidence>
<accession>A0A7S4B4Z4</accession>
<evidence type="ECO:0000256" key="6">
    <source>
        <dbReference type="SAM" id="MobiDB-lite"/>
    </source>
</evidence>
<keyword evidence="8" id="KW-0732">Signal</keyword>
<evidence type="ECO:0000313" key="9">
    <source>
        <dbReference type="EMBL" id="CAE0754294.1"/>
    </source>
</evidence>
<dbReference type="PANTHER" id="PTHR21347">
    <property type="entry name" value="CLEFT LIP AND PALATE ASSOCIATED TRANSMEMBRANE PROTEIN-RELATED"/>
    <property type="match status" value="1"/>
</dbReference>
<feature type="chain" id="PRO_5030587972" description="Cleft lip and palate transmembrane protein 1" evidence="8">
    <location>
        <begin position="18"/>
        <end position="542"/>
    </location>
</feature>
<feature type="signal peptide" evidence="8">
    <location>
        <begin position="1"/>
        <end position="17"/>
    </location>
</feature>
<protein>
    <recommendedName>
        <fullName evidence="10">Cleft lip and palate transmembrane protein 1</fullName>
    </recommendedName>
</protein>
<feature type="compositionally biased region" description="Basic and acidic residues" evidence="6">
    <location>
        <begin position="531"/>
        <end position="542"/>
    </location>
</feature>
<feature type="transmembrane region" description="Helical" evidence="7">
    <location>
        <begin position="398"/>
        <end position="419"/>
    </location>
</feature>
<dbReference type="PANTHER" id="PTHR21347:SF0">
    <property type="entry name" value="LIPID SCRAMBLASE CLPTM1L"/>
    <property type="match status" value="1"/>
</dbReference>
<dbReference type="GO" id="GO:0012505">
    <property type="term" value="C:endomembrane system"/>
    <property type="evidence" value="ECO:0007669"/>
    <property type="project" value="TreeGrafter"/>
</dbReference>
<dbReference type="AlphaFoldDB" id="A0A7S4B4Z4"/>
<feature type="transmembrane region" description="Helical" evidence="7">
    <location>
        <begin position="425"/>
        <end position="446"/>
    </location>
</feature>
<keyword evidence="3 7" id="KW-0812">Transmembrane</keyword>